<comment type="caution">
    <text evidence="1">The sequence shown here is derived from an EMBL/GenBank/DDBJ whole genome shotgun (WGS) entry which is preliminary data.</text>
</comment>
<gene>
    <name evidence="1" type="ORF">SEMRO_258_G101141.1</name>
</gene>
<keyword evidence="2" id="KW-1185">Reference proteome</keyword>
<evidence type="ECO:0000313" key="2">
    <source>
        <dbReference type="Proteomes" id="UP001153069"/>
    </source>
</evidence>
<dbReference type="EMBL" id="CAICTM010000257">
    <property type="protein sequence ID" value="CAB9506213.1"/>
    <property type="molecule type" value="Genomic_DNA"/>
</dbReference>
<sequence length="106" mass="12281">MPFFKLSIATHTCPIYTKSYWTSKFKRTPSVATSHSNRLKTLRTPKKFIPVSKALSDKERSVSSKALQIGYPDLVNSFQNPFRVRNLQEVLLIRHVLRKLFSDVNQ</sequence>
<accession>A0A9N8H903</accession>
<organism evidence="1 2">
    <name type="scientific">Seminavis robusta</name>
    <dbReference type="NCBI Taxonomy" id="568900"/>
    <lineage>
        <taxon>Eukaryota</taxon>
        <taxon>Sar</taxon>
        <taxon>Stramenopiles</taxon>
        <taxon>Ochrophyta</taxon>
        <taxon>Bacillariophyta</taxon>
        <taxon>Bacillariophyceae</taxon>
        <taxon>Bacillariophycidae</taxon>
        <taxon>Naviculales</taxon>
        <taxon>Naviculaceae</taxon>
        <taxon>Seminavis</taxon>
    </lineage>
</organism>
<name>A0A9N8H903_9STRA</name>
<proteinExistence type="predicted"/>
<reference evidence="1" key="1">
    <citation type="submission" date="2020-06" db="EMBL/GenBank/DDBJ databases">
        <authorList>
            <consortium name="Plant Systems Biology data submission"/>
        </authorList>
    </citation>
    <scope>NUCLEOTIDE SEQUENCE</scope>
    <source>
        <strain evidence="1">D6</strain>
    </source>
</reference>
<evidence type="ECO:0000313" key="1">
    <source>
        <dbReference type="EMBL" id="CAB9506213.1"/>
    </source>
</evidence>
<protein>
    <submittedName>
        <fullName evidence="1">Uncharacterized protein</fullName>
    </submittedName>
</protein>
<dbReference type="AlphaFoldDB" id="A0A9N8H903"/>
<dbReference type="Proteomes" id="UP001153069">
    <property type="component" value="Unassembled WGS sequence"/>
</dbReference>